<evidence type="ECO:0000313" key="2">
    <source>
        <dbReference type="Proteomes" id="UP000694892"/>
    </source>
</evidence>
<reference evidence="2" key="1">
    <citation type="journal article" date="2016" name="Nature">
        <title>Genome evolution in the allotetraploid frog Xenopus laevis.</title>
        <authorList>
            <person name="Session A.M."/>
            <person name="Uno Y."/>
            <person name="Kwon T."/>
            <person name="Chapman J.A."/>
            <person name="Toyoda A."/>
            <person name="Takahashi S."/>
            <person name="Fukui A."/>
            <person name="Hikosaka A."/>
            <person name="Suzuki A."/>
            <person name="Kondo M."/>
            <person name="van Heeringen S.J."/>
            <person name="Quigley I."/>
            <person name="Heinz S."/>
            <person name="Ogino H."/>
            <person name="Ochi H."/>
            <person name="Hellsten U."/>
            <person name="Lyons J.B."/>
            <person name="Simakov O."/>
            <person name="Putnam N."/>
            <person name="Stites J."/>
            <person name="Kuroki Y."/>
            <person name="Tanaka T."/>
            <person name="Michiue T."/>
            <person name="Watanabe M."/>
            <person name="Bogdanovic O."/>
            <person name="Lister R."/>
            <person name="Georgiou G."/>
            <person name="Paranjpe S.S."/>
            <person name="van Kruijsbergen I."/>
            <person name="Shu S."/>
            <person name="Carlson J."/>
            <person name="Kinoshita T."/>
            <person name="Ohta Y."/>
            <person name="Mawaribuchi S."/>
            <person name="Jenkins J."/>
            <person name="Grimwood J."/>
            <person name="Schmutz J."/>
            <person name="Mitros T."/>
            <person name="Mozaffari S.V."/>
            <person name="Suzuki Y."/>
            <person name="Haramoto Y."/>
            <person name="Yamamoto T.S."/>
            <person name="Takagi C."/>
            <person name="Heald R."/>
            <person name="Miller K."/>
            <person name="Haudenschild C."/>
            <person name="Kitzman J."/>
            <person name="Nakayama T."/>
            <person name="Izutsu Y."/>
            <person name="Robert J."/>
            <person name="Fortriede J."/>
            <person name="Burns K."/>
            <person name="Lotay V."/>
            <person name="Karimi K."/>
            <person name="Yasuoka Y."/>
            <person name="Dichmann D.S."/>
            <person name="Flajnik M.F."/>
            <person name="Houston D.W."/>
            <person name="Shendure J."/>
            <person name="DuPasquier L."/>
            <person name="Vize P.D."/>
            <person name="Zorn A.M."/>
            <person name="Ito M."/>
            <person name="Marcotte E.M."/>
            <person name="Wallingford J.B."/>
            <person name="Ito Y."/>
            <person name="Asashima M."/>
            <person name="Ueno N."/>
            <person name="Matsuda Y."/>
            <person name="Veenstra G.J."/>
            <person name="Fujiyama A."/>
            <person name="Harland R.M."/>
            <person name="Taira M."/>
            <person name="Rokhsar D.S."/>
        </authorList>
    </citation>
    <scope>NUCLEOTIDE SEQUENCE [LARGE SCALE GENOMIC DNA]</scope>
    <source>
        <strain evidence="2">J</strain>
    </source>
</reference>
<dbReference type="AlphaFoldDB" id="A0A974DB50"/>
<dbReference type="Proteomes" id="UP000694892">
    <property type="component" value="Chromosome 3L"/>
</dbReference>
<evidence type="ECO:0000313" key="1">
    <source>
        <dbReference type="EMBL" id="OCT88543.1"/>
    </source>
</evidence>
<dbReference type="EMBL" id="CM004470">
    <property type="protein sequence ID" value="OCT88543.1"/>
    <property type="molecule type" value="Genomic_DNA"/>
</dbReference>
<name>A0A974DB50_XENLA</name>
<feature type="non-terminal residue" evidence="1">
    <location>
        <position position="1"/>
    </location>
</feature>
<proteinExistence type="predicted"/>
<organism evidence="1 2">
    <name type="scientific">Xenopus laevis</name>
    <name type="common">African clawed frog</name>
    <dbReference type="NCBI Taxonomy" id="8355"/>
    <lineage>
        <taxon>Eukaryota</taxon>
        <taxon>Metazoa</taxon>
        <taxon>Chordata</taxon>
        <taxon>Craniata</taxon>
        <taxon>Vertebrata</taxon>
        <taxon>Euteleostomi</taxon>
        <taxon>Amphibia</taxon>
        <taxon>Batrachia</taxon>
        <taxon>Anura</taxon>
        <taxon>Pipoidea</taxon>
        <taxon>Pipidae</taxon>
        <taxon>Xenopodinae</taxon>
        <taxon>Xenopus</taxon>
        <taxon>Xenopus</taxon>
    </lineage>
</organism>
<protein>
    <submittedName>
        <fullName evidence="1">Uncharacterized protein</fullName>
    </submittedName>
</protein>
<accession>A0A974DB50</accession>
<gene>
    <name evidence="1" type="ORF">XELAEV_18017172mg</name>
</gene>
<sequence>ARSTRAVYSALSSIHKTQAMNATGRSSEVTDIEKILVAAYREWSRGYKLYSCCRRSCQSLSCFMKVGHWGIKGSRQLNTCCLHMKNHLAVFIETSPCGGISPGYITPFPAVTCHRILETFEKKMKSA</sequence>